<name>X1T6F1_9ZZZZ</name>
<accession>X1T6F1</accession>
<proteinExistence type="predicted"/>
<gene>
    <name evidence="2" type="ORF">S12H4_26520</name>
</gene>
<protein>
    <submittedName>
        <fullName evidence="2">Uncharacterized protein</fullName>
    </submittedName>
</protein>
<evidence type="ECO:0000313" key="2">
    <source>
        <dbReference type="EMBL" id="GAI83135.1"/>
    </source>
</evidence>
<dbReference type="EMBL" id="BARW01015054">
    <property type="protein sequence ID" value="GAI83135.1"/>
    <property type="molecule type" value="Genomic_DNA"/>
</dbReference>
<organism evidence="2">
    <name type="scientific">marine sediment metagenome</name>
    <dbReference type="NCBI Taxonomy" id="412755"/>
    <lineage>
        <taxon>unclassified sequences</taxon>
        <taxon>metagenomes</taxon>
        <taxon>ecological metagenomes</taxon>
    </lineage>
</organism>
<dbReference type="AlphaFoldDB" id="X1T6F1"/>
<feature type="compositionally biased region" description="Polar residues" evidence="1">
    <location>
        <begin position="15"/>
        <end position="27"/>
    </location>
</feature>
<evidence type="ECO:0000256" key="1">
    <source>
        <dbReference type="SAM" id="MobiDB-lite"/>
    </source>
</evidence>
<feature type="region of interest" description="Disordered" evidence="1">
    <location>
        <begin position="15"/>
        <end position="39"/>
    </location>
</feature>
<reference evidence="2" key="1">
    <citation type="journal article" date="2014" name="Front. Microbiol.">
        <title>High frequency of phylogenetically diverse reductive dehalogenase-homologous genes in deep subseafloor sedimentary metagenomes.</title>
        <authorList>
            <person name="Kawai M."/>
            <person name="Futagami T."/>
            <person name="Toyoda A."/>
            <person name="Takaki Y."/>
            <person name="Nishi S."/>
            <person name="Hori S."/>
            <person name="Arai W."/>
            <person name="Tsubouchi T."/>
            <person name="Morono Y."/>
            <person name="Uchiyama I."/>
            <person name="Ito T."/>
            <person name="Fujiyama A."/>
            <person name="Inagaki F."/>
            <person name="Takami H."/>
        </authorList>
    </citation>
    <scope>NUCLEOTIDE SEQUENCE</scope>
    <source>
        <strain evidence="2">Expedition CK06-06</strain>
    </source>
</reference>
<feature type="compositionally biased region" description="Basic and acidic residues" evidence="1">
    <location>
        <begin position="29"/>
        <end position="39"/>
    </location>
</feature>
<comment type="caution">
    <text evidence="2">The sequence shown here is derived from an EMBL/GenBank/DDBJ whole genome shotgun (WGS) entry which is preliminary data.</text>
</comment>
<sequence length="39" mass="4228">MNDIKVPAVAVKKQANLTSFKKGQSGNPKGKEKESQGKR</sequence>